<evidence type="ECO:0000256" key="1">
    <source>
        <dbReference type="SAM" id="Phobius"/>
    </source>
</evidence>
<dbReference type="PANTHER" id="PTHR45982">
    <property type="entry name" value="REGULATOR OF CHROMOSOME CONDENSATION"/>
    <property type="match status" value="1"/>
</dbReference>
<accession>H8I8K1</accession>
<dbReference type="STRING" id="1041930.Mtc_0713"/>
<gene>
    <name evidence="2" type="ordered locus">Mtc_0713</name>
</gene>
<dbReference type="eggNOG" id="arCOG11012">
    <property type="taxonomic scope" value="Archaea"/>
</dbReference>
<dbReference type="Gene3D" id="2.130.10.30">
    <property type="entry name" value="Regulator of chromosome condensation 1/beta-lactamase-inhibitor protein II"/>
    <property type="match status" value="2"/>
</dbReference>
<dbReference type="PANTHER" id="PTHR45982:SF1">
    <property type="entry name" value="REGULATOR OF CHROMOSOME CONDENSATION"/>
    <property type="match status" value="1"/>
</dbReference>
<dbReference type="PRINTS" id="PR00633">
    <property type="entry name" value="RCCNDNSATION"/>
</dbReference>
<keyword evidence="1" id="KW-1133">Transmembrane helix</keyword>
<name>H8I8K1_METCZ</name>
<dbReference type="Pfam" id="PF00415">
    <property type="entry name" value="RCC1"/>
    <property type="match status" value="2"/>
</dbReference>
<dbReference type="Pfam" id="PF13540">
    <property type="entry name" value="RCC1_2"/>
    <property type="match status" value="2"/>
</dbReference>
<feature type="transmembrane region" description="Helical" evidence="1">
    <location>
        <begin position="407"/>
        <end position="425"/>
    </location>
</feature>
<sequence>MCKSRSIFFVLVFFILVVIVPVCASSSRVVSASFGMFHGVALKDDGTVWAWGAPYPGAANFSYYGVGEKDDESILIRVDGLDNVTMVSTETACFALDKNGTVWAWGFNEEGQLGDGTYNNSATPVKVKGLEGVVEVSAGGVHSLALDKNGTVWAWGADWDGQLGNGIKVPSTSHGRVMPPGMSERDFHSNVPIRVNVTGVKQVAAGNDFSAVLKEDGTVWAWGEGLKMPPYPERIDCLSNIKMIAAGYSLLALADDGTLWEYWVEWTSWDSLPEVRLTRVEGLANVVSISSGGSHSMALLANGTVWAWGYNEDGELGDGSTSAYTRSTPARVQGLANITSISAGWRNSIAVQDDGTVWAWGRNLEGQIDPGSTETKITTPKTILKGTGLQEAPNSSSEPFKTQVADTGFMTMVAAMVTALIAYSWKKRQ</sequence>
<dbReference type="InterPro" id="IPR000408">
    <property type="entry name" value="Reg_chr_condens"/>
</dbReference>
<dbReference type="InterPro" id="IPR009091">
    <property type="entry name" value="RCC1/BLIP-II"/>
</dbReference>
<dbReference type="AlphaFoldDB" id="H8I8K1"/>
<dbReference type="GO" id="GO:0005085">
    <property type="term" value="F:guanyl-nucleotide exchange factor activity"/>
    <property type="evidence" value="ECO:0007669"/>
    <property type="project" value="TreeGrafter"/>
</dbReference>
<dbReference type="PROSITE" id="PS00626">
    <property type="entry name" value="RCC1_2"/>
    <property type="match status" value="1"/>
</dbReference>
<dbReference type="HOGENOM" id="CLU_005210_8_1_2"/>
<keyword evidence="3" id="KW-1185">Reference proteome</keyword>
<proteinExistence type="predicted"/>
<organism evidence="2 3">
    <name type="scientific">Methanocella conradii (strain DSM 24694 / JCM 17849 / CGMCC 1.5162 / HZ254)</name>
    <dbReference type="NCBI Taxonomy" id="1041930"/>
    <lineage>
        <taxon>Archaea</taxon>
        <taxon>Methanobacteriati</taxon>
        <taxon>Methanobacteriota</taxon>
        <taxon>Stenosarchaea group</taxon>
        <taxon>Methanomicrobia</taxon>
        <taxon>Methanocellales</taxon>
        <taxon>Methanocellaceae</taxon>
        <taxon>Methanocella</taxon>
    </lineage>
</organism>
<dbReference type="Proteomes" id="UP000005233">
    <property type="component" value="Chromosome"/>
</dbReference>
<reference evidence="2 3" key="1">
    <citation type="journal article" date="2012" name="J. Bacteriol.">
        <title>Complete genome sequence of a thermophilic methanogen, Methanocella conradii HZ254, isolated from Chinese rice field soil.</title>
        <authorList>
            <person name="Lu Z."/>
            <person name="Lu Y."/>
        </authorList>
    </citation>
    <scope>NUCLEOTIDE SEQUENCE [LARGE SCALE GENOMIC DNA]</scope>
    <source>
        <strain evidence="3">DSM 24694 / JCM 17849 / CGMCC 1.5162 / HZ254</strain>
    </source>
</reference>
<evidence type="ECO:0000313" key="2">
    <source>
        <dbReference type="EMBL" id="AFC99477.1"/>
    </source>
</evidence>
<dbReference type="InterPro" id="IPR051553">
    <property type="entry name" value="Ran_GTPase-activating"/>
</dbReference>
<dbReference type="KEGG" id="mez:Mtc_0713"/>
<keyword evidence="1" id="KW-0472">Membrane</keyword>
<dbReference type="GO" id="GO:0005737">
    <property type="term" value="C:cytoplasm"/>
    <property type="evidence" value="ECO:0007669"/>
    <property type="project" value="TreeGrafter"/>
</dbReference>
<dbReference type="EMBL" id="CP003243">
    <property type="protein sequence ID" value="AFC99477.1"/>
    <property type="molecule type" value="Genomic_DNA"/>
</dbReference>
<dbReference type="PROSITE" id="PS50012">
    <property type="entry name" value="RCC1_3"/>
    <property type="match status" value="3"/>
</dbReference>
<dbReference type="SUPFAM" id="SSF50985">
    <property type="entry name" value="RCC1/BLIP-II"/>
    <property type="match status" value="1"/>
</dbReference>
<evidence type="ECO:0000313" key="3">
    <source>
        <dbReference type="Proteomes" id="UP000005233"/>
    </source>
</evidence>
<keyword evidence="1" id="KW-0812">Transmembrane</keyword>
<protein>
    <submittedName>
        <fullName evidence="2">Regulator of chromosome condensation RCC1</fullName>
    </submittedName>
</protein>